<dbReference type="Pfam" id="PF00501">
    <property type="entry name" value="AMP-binding"/>
    <property type="match status" value="1"/>
</dbReference>
<dbReference type="PANTHER" id="PTHR43767">
    <property type="entry name" value="LONG-CHAIN-FATTY-ACID--COA LIGASE"/>
    <property type="match status" value="1"/>
</dbReference>
<evidence type="ECO:0000313" key="4">
    <source>
        <dbReference type="Proteomes" id="UP000325122"/>
    </source>
</evidence>
<keyword evidence="4" id="KW-1185">Reference proteome</keyword>
<dbReference type="InterPro" id="IPR045851">
    <property type="entry name" value="AMP-bd_C_sf"/>
</dbReference>
<dbReference type="SUPFAM" id="SSF56801">
    <property type="entry name" value="Acetyl-CoA synthetase-like"/>
    <property type="match status" value="1"/>
</dbReference>
<comment type="caution">
    <text evidence="3">The sequence shown here is derived from an EMBL/GenBank/DDBJ whole genome shotgun (WGS) entry which is preliminary data.</text>
</comment>
<feature type="domain" description="AMP-binding enzyme C-terminal" evidence="2">
    <location>
        <begin position="403"/>
        <end position="476"/>
    </location>
</feature>
<dbReference type="InterPro" id="IPR042099">
    <property type="entry name" value="ANL_N_sf"/>
</dbReference>
<dbReference type="InterPro" id="IPR020845">
    <property type="entry name" value="AMP-binding_CS"/>
</dbReference>
<dbReference type="PANTHER" id="PTHR43767:SF1">
    <property type="entry name" value="NONRIBOSOMAL PEPTIDE SYNTHASE PES1 (EUROFUNG)-RELATED"/>
    <property type="match status" value="1"/>
</dbReference>
<dbReference type="AlphaFoldDB" id="A0A5M6ZQ69"/>
<dbReference type="Proteomes" id="UP000325122">
    <property type="component" value="Unassembled WGS sequence"/>
</dbReference>
<dbReference type="EMBL" id="VWOJ01000001">
    <property type="protein sequence ID" value="KAA5805398.1"/>
    <property type="molecule type" value="Genomic_DNA"/>
</dbReference>
<proteinExistence type="predicted"/>
<evidence type="ECO:0000259" key="2">
    <source>
        <dbReference type="Pfam" id="PF13193"/>
    </source>
</evidence>
<reference evidence="3 4" key="1">
    <citation type="submission" date="2019-09" db="EMBL/GenBank/DDBJ databases">
        <authorList>
            <person name="Kevbrin V."/>
            <person name="Grouzdev D.S."/>
        </authorList>
    </citation>
    <scope>NUCLEOTIDE SEQUENCE [LARGE SCALE GENOMIC DNA]</scope>
    <source>
        <strain evidence="3 4">G-192</strain>
    </source>
</reference>
<evidence type="ECO:0000313" key="3">
    <source>
        <dbReference type="EMBL" id="KAA5805398.1"/>
    </source>
</evidence>
<dbReference type="RefSeq" id="WP_150022430.1">
    <property type="nucleotide sequence ID" value="NZ_VWOJ01000001.1"/>
</dbReference>
<gene>
    <name evidence="3" type="ORF">F1654_05315</name>
</gene>
<dbReference type="Gene3D" id="3.40.50.12780">
    <property type="entry name" value="N-terminal domain of ligase-like"/>
    <property type="match status" value="1"/>
</dbReference>
<evidence type="ECO:0000259" key="1">
    <source>
        <dbReference type="Pfam" id="PF00501"/>
    </source>
</evidence>
<dbReference type="Pfam" id="PF13193">
    <property type="entry name" value="AMP-binding_C"/>
    <property type="match status" value="1"/>
</dbReference>
<feature type="domain" description="AMP-dependent synthetase/ligase" evidence="1">
    <location>
        <begin position="9"/>
        <end position="356"/>
    </location>
</feature>
<protein>
    <submittedName>
        <fullName evidence="3">Long-chain fatty acid--CoA ligase</fullName>
    </submittedName>
</protein>
<keyword evidence="3" id="KW-0436">Ligase</keyword>
<dbReference type="InterPro" id="IPR000873">
    <property type="entry name" value="AMP-dep_synth/lig_dom"/>
</dbReference>
<dbReference type="PROSITE" id="PS00455">
    <property type="entry name" value="AMP_BINDING"/>
    <property type="match status" value="1"/>
</dbReference>
<dbReference type="InterPro" id="IPR050237">
    <property type="entry name" value="ATP-dep_AMP-bd_enzyme"/>
</dbReference>
<dbReference type="GO" id="GO:0016878">
    <property type="term" value="F:acid-thiol ligase activity"/>
    <property type="evidence" value="ECO:0007669"/>
    <property type="project" value="UniProtKB-ARBA"/>
</dbReference>
<dbReference type="Gene3D" id="3.30.300.30">
    <property type="match status" value="1"/>
</dbReference>
<name>A0A5M6ZQ69_9PROT</name>
<organism evidence="3 4">
    <name type="scientific">Alkalicaulis satelles</name>
    <dbReference type="NCBI Taxonomy" id="2609175"/>
    <lineage>
        <taxon>Bacteria</taxon>
        <taxon>Pseudomonadati</taxon>
        <taxon>Pseudomonadota</taxon>
        <taxon>Alphaproteobacteria</taxon>
        <taxon>Maricaulales</taxon>
        <taxon>Maricaulaceae</taxon>
        <taxon>Alkalicaulis</taxon>
    </lineage>
</organism>
<sequence length="492" mass="51695">MIPPVLRFMESAARWPDRPALQDDLGARLTHGELASRAAALAAGLQKRLGDNREAIVALAAKNHADHVVAMFGIFLAGYAWLPLNPRSAPALNIQICETLRPSLVLLDEACKDCVNSSSLPAALFRAGDRQGLDALSADAGQWRAPALAPDHVMSVKLTGGTTGRPKAVAQTQRVIATAASDLAAVFAITGEDVNLAAAPLSHGAFHLLLPVLIAGGRHVIASDLSPEALLDAMEREGVTLAFMPPTLIIKLSGSGLARPERFPALRELIYSAAPMPPAQIRRAWEAFGPKIAAMYGQVEAPMALAAMTAGEMAGTGKLESAGRACPSTQLRILGPDPDGTGEIAARGPLVAPRYLTGEPLDIEDGWLKTGDLGRIDPDGHVFIRGRSREMLITGGFNVYPAEVERALLSVDGVTEACVFGVADPYWGERVEAAIVAQPGVDDEALREAVKAAIGAVAAPKAIHRIEALPRNPVGKVVRREVAALFSACDGA</sequence>
<accession>A0A5M6ZQ69</accession>
<dbReference type="InterPro" id="IPR025110">
    <property type="entry name" value="AMP-bd_C"/>
</dbReference>